<dbReference type="GO" id="GO:0016787">
    <property type="term" value="F:hydrolase activity"/>
    <property type="evidence" value="ECO:0007669"/>
    <property type="project" value="UniProtKB-KW"/>
</dbReference>
<keyword evidence="2 3" id="KW-0378">Hydrolase</keyword>
<evidence type="ECO:0000313" key="5">
    <source>
        <dbReference type="EMBL" id="GIZ38846.1"/>
    </source>
</evidence>
<name>A0A9P3C9U3_9PEZI</name>
<sequence length="603" mass="63772">MPSLRRISTATISAGLVAGNPLVHINAGTISGTTCSDVSTLVFRGIPFAQPPVGELRFMAPRTSNTSFPTGQFNATRSAPACVQMPGEFAWTKPSESEDCLYLDIYVPPGNLSGLPVKVWAHGGGNTGGATSYPLYDLCHMANDSIAVAISYRLGPFGFLGLKAAGIEGNMGLKDYVMALEWVQENIEAFGGDKTKVMLFGQSSGADDTYVISTLPQAKSLINSAICESGGGVDLPPYETVQGVGADYASVLNCTPSDLSCLQSRSVDDLVSAYVNTPALYQGVGTFADSSLSGWSLALPNATTLSAAFVDGSFIKQQPLAAGPQVPIIMGHTGDDGTLFSLPTLFFSGGPISAENYTTFLSQFGSSASDIVQRYPLSSFNSSGSTATAVEAAITHIITQAGYTCFTHRGLRSALMSRVPTFAYTFNHTPSCPWIWFEGSPFPNSAESSYFGSTHTSELPFLLGNLVDQPFGNGTCNATEQEYALSTSLQPIWTSMARSSDPGVGSNFSWPTFDSCSGQGLYVENDLSIRPLDFSECEFWNQIWETQGGVKLANFAACPNNSNSTSTNSSSRHDNAAPALHLQASNLSIAVPLVGILFALLCL</sequence>
<comment type="caution">
    <text evidence="5">The sequence shown here is derived from an EMBL/GenBank/DDBJ whole genome shotgun (WGS) entry which is preliminary data.</text>
</comment>
<dbReference type="PROSITE" id="PS00941">
    <property type="entry name" value="CARBOXYLESTERASE_B_2"/>
    <property type="match status" value="1"/>
</dbReference>
<dbReference type="PROSITE" id="PS00122">
    <property type="entry name" value="CARBOXYLESTERASE_B_1"/>
    <property type="match status" value="1"/>
</dbReference>
<organism evidence="5 6">
    <name type="scientific">Cercospora kikuchii</name>
    <dbReference type="NCBI Taxonomy" id="84275"/>
    <lineage>
        <taxon>Eukaryota</taxon>
        <taxon>Fungi</taxon>
        <taxon>Dikarya</taxon>
        <taxon>Ascomycota</taxon>
        <taxon>Pezizomycotina</taxon>
        <taxon>Dothideomycetes</taxon>
        <taxon>Dothideomycetidae</taxon>
        <taxon>Mycosphaerellales</taxon>
        <taxon>Mycosphaerellaceae</taxon>
        <taxon>Cercospora</taxon>
    </lineage>
</organism>
<evidence type="ECO:0000256" key="3">
    <source>
        <dbReference type="RuleBase" id="RU361235"/>
    </source>
</evidence>
<evidence type="ECO:0000256" key="1">
    <source>
        <dbReference type="ARBA" id="ARBA00005964"/>
    </source>
</evidence>
<dbReference type="AlphaFoldDB" id="A0A9P3C9U3"/>
<keyword evidence="6" id="KW-1185">Reference proteome</keyword>
<feature type="domain" description="Carboxylesterase type B" evidence="4">
    <location>
        <begin position="21"/>
        <end position="540"/>
    </location>
</feature>
<dbReference type="Gene3D" id="3.40.50.1820">
    <property type="entry name" value="alpha/beta hydrolase"/>
    <property type="match status" value="1"/>
</dbReference>
<proteinExistence type="inferred from homology"/>
<dbReference type="EMBL" id="BOLY01000001">
    <property type="protein sequence ID" value="GIZ38846.1"/>
    <property type="molecule type" value="Genomic_DNA"/>
</dbReference>
<evidence type="ECO:0000259" key="4">
    <source>
        <dbReference type="Pfam" id="PF00135"/>
    </source>
</evidence>
<dbReference type="InterPro" id="IPR029058">
    <property type="entry name" value="AB_hydrolase_fold"/>
</dbReference>
<dbReference type="SUPFAM" id="SSF53474">
    <property type="entry name" value="alpha/beta-Hydrolases"/>
    <property type="match status" value="1"/>
</dbReference>
<gene>
    <name evidence="5" type="ORF">CKM354_000224500</name>
</gene>
<dbReference type="GeneID" id="68287820"/>
<comment type="similarity">
    <text evidence="1 3">Belongs to the type-B carboxylesterase/lipase family.</text>
</comment>
<dbReference type="InterPro" id="IPR019819">
    <property type="entry name" value="Carboxylesterase_B_CS"/>
</dbReference>
<dbReference type="PANTHER" id="PTHR11559">
    <property type="entry name" value="CARBOXYLESTERASE"/>
    <property type="match status" value="1"/>
</dbReference>
<dbReference type="Pfam" id="PF00135">
    <property type="entry name" value="COesterase"/>
    <property type="match status" value="1"/>
</dbReference>
<dbReference type="InterPro" id="IPR050309">
    <property type="entry name" value="Type-B_Carboxylest/Lipase"/>
</dbReference>
<dbReference type="EC" id="3.1.1.-" evidence="3"/>
<dbReference type="OrthoDB" id="408631at2759"/>
<accession>A0A9P3C9U3</accession>
<dbReference type="InterPro" id="IPR002018">
    <property type="entry name" value="CarbesteraseB"/>
</dbReference>
<dbReference type="Proteomes" id="UP000825890">
    <property type="component" value="Unassembled WGS sequence"/>
</dbReference>
<evidence type="ECO:0000313" key="6">
    <source>
        <dbReference type="Proteomes" id="UP000825890"/>
    </source>
</evidence>
<reference evidence="5 6" key="1">
    <citation type="submission" date="2021-01" db="EMBL/GenBank/DDBJ databases">
        <title>Cercospora kikuchii MAFF 305040 whole genome shotgun sequence.</title>
        <authorList>
            <person name="Kashiwa T."/>
            <person name="Suzuki T."/>
        </authorList>
    </citation>
    <scope>NUCLEOTIDE SEQUENCE [LARGE SCALE GENOMIC DNA]</scope>
    <source>
        <strain evidence="5 6">MAFF 305040</strain>
    </source>
</reference>
<evidence type="ECO:0000256" key="2">
    <source>
        <dbReference type="ARBA" id="ARBA00022801"/>
    </source>
</evidence>
<dbReference type="InterPro" id="IPR019826">
    <property type="entry name" value="Carboxylesterase_B_AS"/>
</dbReference>
<protein>
    <recommendedName>
        <fullName evidence="3">Carboxylic ester hydrolase</fullName>
        <ecNumber evidence="3">3.1.1.-</ecNumber>
    </recommendedName>
</protein>
<dbReference type="RefSeq" id="XP_044653333.1">
    <property type="nucleotide sequence ID" value="XM_044797398.1"/>
</dbReference>